<dbReference type="Proteomes" id="UP000072874">
    <property type="component" value="Chromosome 8"/>
</dbReference>
<dbReference type="InterPro" id="IPR014729">
    <property type="entry name" value="Rossmann-like_a/b/a_fold"/>
</dbReference>
<dbReference type="RefSeq" id="XP_730516.1">
    <property type="nucleotide sequence ID" value="XM_725423.1"/>
</dbReference>
<keyword evidence="3" id="KW-0547">Nucleotide-binding</keyword>
<dbReference type="GO" id="GO:0004359">
    <property type="term" value="F:glutaminase activity"/>
    <property type="evidence" value="ECO:0007669"/>
    <property type="project" value="InterPro"/>
</dbReference>
<dbReference type="OMA" id="TSQEVCN"/>
<gene>
    <name evidence="9" type="ORF">PY17X_0830800</name>
    <name evidence="8" type="ORF">PYYM_0830500</name>
</gene>
<dbReference type="CDD" id="cd00553">
    <property type="entry name" value="NAD_synthase"/>
    <property type="match status" value="1"/>
</dbReference>
<evidence type="ECO:0000256" key="6">
    <source>
        <dbReference type="SAM" id="Coils"/>
    </source>
</evidence>
<evidence type="ECO:0000256" key="1">
    <source>
        <dbReference type="ARBA" id="ARBA00004790"/>
    </source>
</evidence>
<dbReference type="VEuPathDB" id="PlasmoDB:PY17X_0830800"/>
<reference evidence="9" key="4">
    <citation type="submission" date="2019-05" db="EMBL/GenBank/DDBJ databases">
        <authorList>
            <consortium name="Pathogen Informatics"/>
        </authorList>
    </citation>
    <scope>NUCLEOTIDE SEQUENCE</scope>
    <source>
        <strain evidence="9">17X</strain>
    </source>
</reference>
<dbReference type="GeneID" id="3829740"/>
<keyword evidence="2" id="KW-0436">Ligase</keyword>
<evidence type="ECO:0000256" key="4">
    <source>
        <dbReference type="ARBA" id="ARBA00022840"/>
    </source>
</evidence>
<evidence type="ECO:0000313" key="11">
    <source>
        <dbReference type="Proteomes" id="UP000072904"/>
    </source>
</evidence>
<feature type="coiled-coil region" evidence="6">
    <location>
        <begin position="508"/>
        <end position="538"/>
    </location>
</feature>
<dbReference type="GO" id="GO:0005524">
    <property type="term" value="F:ATP binding"/>
    <property type="evidence" value="ECO:0007669"/>
    <property type="project" value="UniProtKB-KW"/>
</dbReference>
<evidence type="ECO:0000256" key="3">
    <source>
        <dbReference type="ARBA" id="ARBA00022741"/>
    </source>
</evidence>
<dbReference type="GO" id="GO:0003952">
    <property type="term" value="F:NAD+ synthase (glutamine-hydrolyzing) activity"/>
    <property type="evidence" value="ECO:0007669"/>
    <property type="project" value="InterPro"/>
</dbReference>
<proteinExistence type="predicted"/>
<dbReference type="InterPro" id="IPR022310">
    <property type="entry name" value="NAD/GMP_synthase"/>
</dbReference>
<evidence type="ECO:0000259" key="7">
    <source>
        <dbReference type="Pfam" id="PF02540"/>
    </source>
</evidence>
<dbReference type="EMBL" id="LM993662">
    <property type="protein sequence ID" value="VTZ77612.1"/>
    <property type="molecule type" value="Genomic_DNA"/>
</dbReference>
<dbReference type="VEuPathDB" id="PlasmoDB:Py17XNL_000801865"/>
<dbReference type="Gene3D" id="3.40.50.620">
    <property type="entry name" value="HUPs"/>
    <property type="match status" value="1"/>
</dbReference>
<dbReference type="GO" id="GO:0005737">
    <property type="term" value="C:cytoplasm"/>
    <property type="evidence" value="ECO:0007669"/>
    <property type="project" value="InterPro"/>
</dbReference>
<keyword evidence="5" id="KW-0520">NAD</keyword>
<dbReference type="EMBL" id="LK934636">
    <property type="protein sequence ID" value="CDU17667.1"/>
    <property type="molecule type" value="Genomic_DNA"/>
</dbReference>
<reference evidence="10 11" key="1">
    <citation type="journal article" date="2014" name="BMC Biol.">
        <title>A comprehensive evaluation of rodent malaria parasite genomes and gene expression.</title>
        <authorList>
            <person name="Otto T.D."/>
            <person name="Bohme U."/>
            <person name="Jackson A.P."/>
            <person name="Hunt M."/>
            <person name="Franke-Fayard B."/>
            <person name="Hoeijmakers W.A."/>
            <person name="Religa A.A."/>
            <person name="Robertson L."/>
            <person name="Sanders M."/>
            <person name="Ogun S.A."/>
            <person name="Cunningham D."/>
            <person name="Erhart A."/>
            <person name="Billker O."/>
            <person name="Khan S.M."/>
            <person name="Stunnenberg H.G."/>
            <person name="Langhorne J."/>
            <person name="Holder A.A."/>
            <person name="Waters A.P."/>
            <person name="Newbold C.I."/>
            <person name="Pain A."/>
            <person name="Berriman M."/>
            <person name="Janse C.J."/>
        </authorList>
    </citation>
    <scope>NUCLEOTIDE SEQUENCE [LARGE SCALE GENOMIC DNA]</scope>
    <source>
        <strain evidence="9 10">17X</strain>
        <strain evidence="8 11">YM</strain>
    </source>
</reference>
<dbReference type="Gene3D" id="3.60.110.10">
    <property type="entry name" value="Carbon-nitrogen hydrolase"/>
    <property type="match status" value="1"/>
</dbReference>
<dbReference type="GO" id="GO:0009435">
    <property type="term" value="P:NAD+ biosynthetic process"/>
    <property type="evidence" value="ECO:0007669"/>
    <property type="project" value="UniProtKB-UniPathway"/>
</dbReference>
<dbReference type="InterPro" id="IPR036526">
    <property type="entry name" value="C-N_Hydrolase_sf"/>
</dbReference>
<reference evidence="9" key="2">
    <citation type="submission" date="2014-05" db="EMBL/GenBank/DDBJ databases">
        <authorList>
            <person name="Aslett M.A."/>
            <person name="De Silva N."/>
        </authorList>
    </citation>
    <scope>NUCLEOTIDE SEQUENCE</scope>
    <source>
        <strain evidence="9">17X</strain>
    </source>
</reference>
<dbReference type="Proteomes" id="UP000072904">
    <property type="component" value="Chromosome 8"/>
</dbReference>
<dbReference type="SUPFAM" id="SSF52402">
    <property type="entry name" value="Adenine nucleotide alpha hydrolases-like"/>
    <property type="match status" value="1"/>
</dbReference>
<name>A0A078K9N8_PLAYE</name>
<dbReference type="KEGG" id="pyo:PY17X_0830800"/>
<dbReference type="UniPathway" id="UPA00253"/>
<dbReference type="PANTHER" id="PTHR23090">
    <property type="entry name" value="NH 3 /GLUTAMINE-DEPENDENT NAD + SYNTHETASE"/>
    <property type="match status" value="1"/>
</dbReference>
<organism evidence="9 10">
    <name type="scientific">Plasmodium yoelii</name>
    <dbReference type="NCBI Taxonomy" id="5861"/>
    <lineage>
        <taxon>Eukaryota</taxon>
        <taxon>Sar</taxon>
        <taxon>Alveolata</taxon>
        <taxon>Apicomplexa</taxon>
        <taxon>Aconoidasida</taxon>
        <taxon>Haemosporida</taxon>
        <taxon>Plasmodiidae</taxon>
        <taxon>Plasmodium</taxon>
        <taxon>Plasmodium (Vinckeia)</taxon>
    </lineage>
</organism>
<sequence>MKNSVGLSCCSIYSKPLDYEGNKIKIIESIKQCKKLNCNIRIGGELEITGVNCKNSFKGIEDIHENCWLTLSNILKEKHEDSNITENILCFISMPIYFKKKLYSSEIIIYNNQIIYISPKENVENNEQSMYFSPYLGLGHEEDIEKKNEKKNTIIFSNSNVNIISNHFEIFPLPKCIQNVTQQKETYIGKCIIEYEGVSIAHTFLDDLISIERNETVDARIEIFNKWDPDCNHYNVSENNENNENMSPFEKEYIKLTTTNKINLECIDVLLVNGYITNELELFKKYFSTLMNLTKKYPHLILCFSNNFGCDNYLYMFDGFSFIGKNEQILTKNGRYSFYEIQVASVKAEIEKKQEDLKTKINLKNYKNKIGKQISLLSINKHGKDNKEPIFSYNKDIPLSIECSKDTLSKNLPDIFNINKYSKNNKNLAELFSSHHCDNSTEHGAESRSYYIFNGQVERLHNIYEELSFNCSMFLWHILHLSKAKGFTLALSGGIDSAFCACMVYVLATMLEIQMKEMNELIENEKNNKDEKKGIENDDINKKIFSNKLKNVLINKACKKDICNKLLNTLSMPSKNNSQETKYFCEELSKAINSYHNIYNIDDIYIFFKNVGENFLNEKLKFKTENGTNYHDLCLQNIQSRSRMIMLYFFNTLICQKKYAQYNMYNEFLITLATGNLDESIMGYFTKYDCSSGDIDIIGNVSKILIKETMCYIANSPVFDLQILNKINSYSPSAELKPLDNKQNDENELNLKFVEIKLLTILKNKFSLGPSSMYYYLSQYFWPNMSKSDIFNKIQIFFTKIYKNIHKLFILPPSLQNESCAINMNNFSNFATIDFDQIKQRYDIPLENSINPSKTTK</sequence>
<evidence type="ECO:0000313" key="10">
    <source>
        <dbReference type="Proteomes" id="UP000072874"/>
    </source>
</evidence>
<comment type="pathway">
    <text evidence="1">Cofactor biosynthesis; NAD(+) biosynthesis.</text>
</comment>
<evidence type="ECO:0000256" key="2">
    <source>
        <dbReference type="ARBA" id="ARBA00022598"/>
    </source>
</evidence>
<dbReference type="AlphaFoldDB" id="A0A078K9N8"/>
<keyword evidence="6" id="KW-0175">Coiled coil</keyword>
<dbReference type="PANTHER" id="PTHR23090:SF9">
    <property type="entry name" value="GLUTAMINE-DEPENDENT NAD(+) SYNTHETASE"/>
    <property type="match status" value="1"/>
</dbReference>
<reference evidence="8" key="3">
    <citation type="submission" date="2014-05" db="EMBL/GenBank/DDBJ databases">
        <authorList>
            <person name="Aslett A.Martin."/>
            <person name="De Silva Nishadi"/>
        </authorList>
    </citation>
    <scope>NUCLEOTIDE SEQUENCE</scope>
    <source>
        <strain evidence="8">YM</strain>
    </source>
</reference>
<dbReference type="VEuPathDB" id="PlasmoDB:PY00252"/>
<feature type="domain" description="NAD/GMP synthase" evidence="7">
    <location>
        <begin position="556"/>
        <end position="757"/>
    </location>
</feature>
<dbReference type="VEuPathDB" id="PlasmoDB:PYYM_0830500"/>
<dbReference type="InterPro" id="IPR003694">
    <property type="entry name" value="NAD_synthase"/>
</dbReference>
<dbReference type="Pfam" id="PF02540">
    <property type="entry name" value="NAD_synthase"/>
    <property type="match status" value="1"/>
</dbReference>
<accession>A0A078K9N8</accession>
<evidence type="ECO:0000313" key="8">
    <source>
        <dbReference type="EMBL" id="CDU17667.1"/>
    </source>
</evidence>
<evidence type="ECO:0000256" key="5">
    <source>
        <dbReference type="ARBA" id="ARBA00023027"/>
    </source>
</evidence>
<keyword evidence="4" id="KW-0067">ATP-binding</keyword>
<protein>
    <submittedName>
        <fullName evidence="9">Glutamine-dependent NAD(+) synthetase, putative</fullName>
    </submittedName>
    <submittedName>
        <fullName evidence="8">NAD synthase, putative</fullName>
    </submittedName>
</protein>
<dbReference type="OrthoDB" id="2020662at2759"/>
<evidence type="ECO:0000313" key="9">
    <source>
        <dbReference type="EMBL" id="VTZ77612.1"/>
    </source>
</evidence>